<accession>A0AAJ1T4Q8</accession>
<proteinExistence type="predicted"/>
<evidence type="ECO:0000313" key="1">
    <source>
        <dbReference type="EMBL" id="MDQ0215844.1"/>
    </source>
</evidence>
<comment type="caution">
    <text evidence="1">The sequence shown here is derived from an EMBL/GenBank/DDBJ whole genome shotgun (WGS) entry which is preliminary data.</text>
</comment>
<dbReference type="Proteomes" id="UP001237207">
    <property type="component" value="Unassembled WGS sequence"/>
</dbReference>
<sequence length="38" mass="4431">MFSNETSQKPNAYIMENLNSFGSKSIVDIMKIWRSYSI</sequence>
<reference evidence="1" key="1">
    <citation type="submission" date="2023-07" db="EMBL/GenBank/DDBJ databases">
        <title>Genomic Encyclopedia of Type Strains, Phase IV (KMG-IV): sequencing the most valuable type-strain genomes for metagenomic binning, comparative biology and taxonomic classification.</title>
        <authorList>
            <person name="Goeker M."/>
        </authorList>
    </citation>
    <scope>NUCLEOTIDE SEQUENCE</scope>
    <source>
        <strain evidence="1">DSM 23947</strain>
    </source>
</reference>
<dbReference type="EMBL" id="JAUSUC010000028">
    <property type="protein sequence ID" value="MDQ0215844.1"/>
    <property type="molecule type" value="Genomic_DNA"/>
</dbReference>
<gene>
    <name evidence="1" type="ORF">J2S13_002264</name>
</gene>
<name>A0AAJ1T4Q8_9BACI</name>
<organism evidence="1 2">
    <name type="scientific">Oikeobacillus pervagus</name>
    <dbReference type="NCBI Taxonomy" id="1325931"/>
    <lineage>
        <taxon>Bacteria</taxon>
        <taxon>Bacillati</taxon>
        <taxon>Bacillota</taxon>
        <taxon>Bacilli</taxon>
        <taxon>Bacillales</taxon>
        <taxon>Bacillaceae</taxon>
        <taxon>Oikeobacillus</taxon>
    </lineage>
</organism>
<protein>
    <submittedName>
        <fullName evidence="1">Uncharacterized protein</fullName>
    </submittedName>
</protein>
<dbReference type="AlphaFoldDB" id="A0AAJ1T4Q8"/>
<evidence type="ECO:0000313" key="2">
    <source>
        <dbReference type="Proteomes" id="UP001237207"/>
    </source>
</evidence>
<keyword evidence="2" id="KW-1185">Reference proteome</keyword>